<accession>A0A8X8IF99</accession>
<dbReference type="AlphaFoldDB" id="A0A8X8IF99"/>
<evidence type="ECO:0000313" key="5">
    <source>
        <dbReference type="Proteomes" id="UP000198711"/>
    </source>
</evidence>
<gene>
    <name evidence="4" type="ORF">SAMN05444410_10762</name>
</gene>
<dbReference type="Gene3D" id="2.60.40.790">
    <property type="match status" value="1"/>
</dbReference>
<dbReference type="PROSITE" id="PS01031">
    <property type="entry name" value="SHSP"/>
    <property type="match status" value="1"/>
</dbReference>
<evidence type="ECO:0000259" key="3">
    <source>
        <dbReference type="PROSITE" id="PS01031"/>
    </source>
</evidence>
<evidence type="ECO:0000256" key="1">
    <source>
        <dbReference type="PROSITE-ProRule" id="PRU00285"/>
    </source>
</evidence>
<organism evidence="4 5">
    <name type="scientific">Hydrobacter penzbergensis</name>
    <dbReference type="NCBI Taxonomy" id="1235997"/>
    <lineage>
        <taxon>Bacteria</taxon>
        <taxon>Pseudomonadati</taxon>
        <taxon>Bacteroidota</taxon>
        <taxon>Chitinophagia</taxon>
        <taxon>Chitinophagales</taxon>
        <taxon>Chitinophagaceae</taxon>
        <taxon>Hydrobacter</taxon>
    </lineage>
</organism>
<comment type="caution">
    <text evidence="4">The sequence shown here is derived from an EMBL/GenBank/DDBJ whole genome shotgun (WGS) entry which is preliminary data.</text>
</comment>
<dbReference type="InterPro" id="IPR002068">
    <property type="entry name" value="A-crystallin/Hsp20_dom"/>
</dbReference>
<dbReference type="Pfam" id="PF00011">
    <property type="entry name" value="HSP20"/>
    <property type="match status" value="1"/>
</dbReference>
<name>A0A8X8IF99_9BACT</name>
<dbReference type="SUPFAM" id="SSF49764">
    <property type="entry name" value="HSP20-like chaperones"/>
    <property type="match status" value="1"/>
</dbReference>
<dbReference type="EMBL" id="FNNO01000007">
    <property type="protein sequence ID" value="SDW92563.1"/>
    <property type="molecule type" value="Genomic_DNA"/>
</dbReference>
<protein>
    <submittedName>
        <fullName evidence="4">HSP20 family protein</fullName>
    </submittedName>
</protein>
<evidence type="ECO:0000256" key="2">
    <source>
        <dbReference type="RuleBase" id="RU003616"/>
    </source>
</evidence>
<evidence type="ECO:0000313" key="4">
    <source>
        <dbReference type="EMBL" id="SDW92563.1"/>
    </source>
</evidence>
<dbReference type="Proteomes" id="UP000198711">
    <property type="component" value="Unassembled WGS sequence"/>
</dbReference>
<proteinExistence type="inferred from homology"/>
<comment type="similarity">
    <text evidence="1 2">Belongs to the small heat shock protein (HSP20) family.</text>
</comment>
<dbReference type="RefSeq" id="WP_026770253.1">
    <property type="nucleotide sequence ID" value="NZ_FNNO01000007.1"/>
</dbReference>
<sequence>MGTQTLARQSERKPSLFDDFFKPWNEWFGNGGSWGRTMDVPAVNISEQKDEYLVSLAAPGMKKDDFKIDVDGNILTISSEKEESREEKEKKFTRKEYSYSSFSRSFTLPDEVNKEKIEAKYEDGILKVSLPHREGAKMPQAKHIAVK</sequence>
<dbReference type="CDD" id="cd06464">
    <property type="entry name" value="ACD_sHsps-like"/>
    <property type="match status" value="1"/>
</dbReference>
<dbReference type="InterPro" id="IPR031107">
    <property type="entry name" value="Small_HSP"/>
</dbReference>
<feature type="domain" description="SHSP" evidence="3">
    <location>
        <begin position="34"/>
        <end position="147"/>
    </location>
</feature>
<reference evidence="4 5" key="1">
    <citation type="submission" date="2016-10" db="EMBL/GenBank/DDBJ databases">
        <authorList>
            <person name="Varghese N."/>
            <person name="Submissions S."/>
        </authorList>
    </citation>
    <scope>NUCLEOTIDE SEQUENCE [LARGE SCALE GENOMIC DNA]</scope>
    <source>
        <strain evidence="4 5">DSM 25353</strain>
    </source>
</reference>
<dbReference type="PANTHER" id="PTHR11527">
    <property type="entry name" value="HEAT-SHOCK PROTEIN 20 FAMILY MEMBER"/>
    <property type="match status" value="1"/>
</dbReference>
<dbReference type="InterPro" id="IPR008978">
    <property type="entry name" value="HSP20-like_chaperone"/>
</dbReference>
<keyword evidence="5" id="KW-1185">Reference proteome</keyword>